<feature type="compositionally biased region" description="Basic residues" evidence="6">
    <location>
        <begin position="153"/>
        <end position="162"/>
    </location>
</feature>
<dbReference type="PIRSF" id="PIRSF036402">
    <property type="entry name" value="Ureas_acces_UreE"/>
    <property type="match status" value="1"/>
</dbReference>
<dbReference type="SUPFAM" id="SSF69287">
    <property type="entry name" value="Urease metallochaperone UreE, N-terminal domain"/>
    <property type="match status" value="1"/>
</dbReference>
<evidence type="ECO:0000313" key="8">
    <source>
        <dbReference type="EMBL" id="PHK94912.1"/>
    </source>
</evidence>
<reference evidence="8 9" key="1">
    <citation type="submission" date="2017-10" db="EMBL/GenBank/DDBJ databases">
        <authorList>
            <person name="Banno H."/>
            <person name="Chua N.-H."/>
        </authorList>
    </citation>
    <scope>NUCLEOTIDE SEQUENCE [LARGE SCALE GENOMIC DNA]</scope>
    <source>
        <strain evidence="8 9">YW11</strain>
    </source>
</reference>
<dbReference type="GO" id="GO:0065003">
    <property type="term" value="P:protein-containing complex assembly"/>
    <property type="evidence" value="ECO:0007669"/>
    <property type="project" value="InterPro"/>
</dbReference>
<evidence type="ECO:0000313" key="9">
    <source>
        <dbReference type="Proteomes" id="UP000223527"/>
    </source>
</evidence>
<keyword evidence="9" id="KW-1185">Reference proteome</keyword>
<dbReference type="GO" id="GO:0006457">
    <property type="term" value="P:protein folding"/>
    <property type="evidence" value="ECO:0007669"/>
    <property type="project" value="InterPro"/>
</dbReference>
<comment type="caution">
    <text evidence="8">The sequence shown here is derived from an EMBL/GenBank/DDBJ whole genome shotgun (WGS) entry which is preliminary data.</text>
</comment>
<feature type="region of interest" description="Disordered" evidence="6">
    <location>
        <begin position="143"/>
        <end position="184"/>
    </location>
</feature>
<comment type="subcellular location">
    <subcellularLocation>
        <location evidence="1 5">Cytoplasm</location>
    </subcellularLocation>
</comment>
<dbReference type="GO" id="GO:0005737">
    <property type="term" value="C:cytoplasm"/>
    <property type="evidence" value="ECO:0007669"/>
    <property type="project" value="UniProtKB-SubCell"/>
</dbReference>
<dbReference type="InterPro" id="IPR012406">
    <property type="entry name" value="UreE"/>
</dbReference>
<sequence length="184" mass="20416">MSDATLPRATQVLPAGQWQARTARDAVTVDFDDRHRRRRRYTGEKGTAFLLDLPEATVLRDGDGLLLEGGGVILVRAAPEPLVEIRARNGLHLMRLAWHLGNRHLPAEIGAERILIRADHVIERMLQGLGATLARVEAPFNPEGGAYGEHNRHAGHHHHEHGHAHDHEHGACGHDHGDGHHHHH</sequence>
<dbReference type="Pfam" id="PF02814">
    <property type="entry name" value="UreE_N"/>
    <property type="match status" value="1"/>
</dbReference>
<dbReference type="Pfam" id="PF05194">
    <property type="entry name" value="UreE_C"/>
    <property type="match status" value="1"/>
</dbReference>
<gene>
    <name evidence="5" type="primary">ureE</name>
    <name evidence="8" type="ORF">CR162_10765</name>
</gene>
<dbReference type="SMART" id="SM00988">
    <property type="entry name" value="UreE_N"/>
    <property type="match status" value="1"/>
</dbReference>
<accession>A0A2C6Y297</accession>
<dbReference type="HAMAP" id="MF_00822">
    <property type="entry name" value="UreE"/>
    <property type="match status" value="1"/>
</dbReference>
<dbReference type="Proteomes" id="UP000223527">
    <property type="component" value="Unassembled WGS sequence"/>
</dbReference>
<dbReference type="GO" id="GO:0019627">
    <property type="term" value="P:urea metabolic process"/>
    <property type="evidence" value="ECO:0007669"/>
    <property type="project" value="InterPro"/>
</dbReference>
<dbReference type="Gene3D" id="3.30.70.790">
    <property type="entry name" value="UreE, C-terminal domain"/>
    <property type="match status" value="1"/>
</dbReference>
<keyword evidence="4 5" id="KW-0143">Chaperone</keyword>
<evidence type="ECO:0000256" key="4">
    <source>
        <dbReference type="ARBA" id="ARBA00023186"/>
    </source>
</evidence>
<dbReference type="InterPro" id="IPR036118">
    <property type="entry name" value="UreE_N_sf"/>
</dbReference>
<evidence type="ECO:0000256" key="2">
    <source>
        <dbReference type="ARBA" id="ARBA00022490"/>
    </source>
</evidence>
<evidence type="ECO:0000256" key="6">
    <source>
        <dbReference type="SAM" id="MobiDB-lite"/>
    </source>
</evidence>
<name>A0A2C6Y297_9PROT</name>
<comment type="function">
    <text evidence="5">Involved in urease metallocenter assembly. Binds nickel. Probably functions as a nickel donor during metallocenter assembly.</text>
</comment>
<protein>
    <recommendedName>
        <fullName evidence="5">Urease accessory protein UreE</fullName>
    </recommendedName>
</protein>
<proteinExistence type="inferred from homology"/>
<evidence type="ECO:0000259" key="7">
    <source>
        <dbReference type="SMART" id="SM00988"/>
    </source>
</evidence>
<evidence type="ECO:0000256" key="1">
    <source>
        <dbReference type="ARBA" id="ARBA00004496"/>
    </source>
</evidence>
<dbReference type="RefSeq" id="WP_099095558.1">
    <property type="nucleotide sequence ID" value="NZ_PDNU01000017.1"/>
</dbReference>
<dbReference type="GO" id="GO:0051082">
    <property type="term" value="F:unfolded protein binding"/>
    <property type="evidence" value="ECO:0007669"/>
    <property type="project" value="UniProtKB-UniRule"/>
</dbReference>
<dbReference type="Gene3D" id="2.60.260.20">
    <property type="entry name" value="Urease metallochaperone UreE, N-terminal domain"/>
    <property type="match status" value="1"/>
</dbReference>
<dbReference type="InterPro" id="IPR007864">
    <property type="entry name" value="UreE_C_dom"/>
</dbReference>
<dbReference type="InterPro" id="IPR004029">
    <property type="entry name" value="UreE_N"/>
</dbReference>
<feature type="domain" description="UreE urease accessory N-terminal" evidence="7">
    <location>
        <begin position="8"/>
        <end position="73"/>
    </location>
</feature>
<comment type="similarity">
    <text evidence="5">Belongs to the UreE family.</text>
</comment>
<organism evidence="8 9">
    <name type="scientific">Teichococcus rhizosphaerae</name>
    <dbReference type="NCBI Taxonomy" id="1335062"/>
    <lineage>
        <taxon>Bacteria</taxon>
        <taxon>Pseudomonadati</taxon>
        <taxon>Pseudomonadota</taxon>
        <taxon>Alphaproteobacteria</taxon>
        <taxon>Acetobacterales</taxon>
        <taxon>Roseomonadaceae</taxon>
        <taxon>Roseomonas</taxon>
    </lineage>
</organism>
<dbReference type="EMBL" id="PDNU01000017">
    <property type="protein sequence ID" value="PHK94912.1"/>
    <property type="molecule type" value="Genomic_DNA"/>
</dbReference>
<dbReference type="SUPFAM" id="SSF69737">
    <property type="entry name" value="Urease metallochaperone UreE, C-terminal domain"/>
    <property type="match status" value="1"/>
</dbReference>
<dbReference type="OrthoDB" id="9802215at2"/>
<keyword evidence="2 5" id="KW-0963">Cytoplasm</keyword>
<dbReference type="AlphaFoldDB" id="A0A2C6Y297"/>
<evidence type="ECO:0000256" key="5">
    <source>
        <dbReference type="HAMAP-Rule" id="MF_00822"/>
    </source>
</evidence>
<feature type="compositionally biased region" description="Basic and acidic residues" evidence="6">
    <location>
        <begin position="163"/>
        <end position="178"/>
    </location>
</feature>
<evidence type="ECO:0000256" key="3">
    <source>
        <dbReference type="ARBA" id="ARBA00022596"/>
    </source>
</evidence>
<dbReference type="GO" id="GO:0016151">
    <property type="term" value="F:nickel cation binding"/>
    <property type="evidence" value="ECO:0007669"/>
    <property type="project" value="UniProtKB-UniRule"/>
</dbReference>
<keyword evidence="3 5" id="KW-0533">Nickel</keyword>
<dbReference type="CDD" id="cd00571">
    <property type="entry name" value="UreE"/>
    <property type="match status" value="1"/>
</dbReference>